<dbReference type="GO" id="GO:0015108">
    <property type="term" value="F:chloride transmembrane transporter activity"/>
    <property type="evidence" value="ECO:0007669"/>
    <property type="project" value="InterPro"/>
</dbReference>
<evidence type="ECO:0000256" key="5">
    <source>
        <dbReference type="SAM" id="Phobius"/>
    </source>
</evidence>
<dbReference type="InterPro" id="IPR050368">
    <property type="entry name" value="ClC-type_chloride_channel"/>
</dbReference>
<protein>
    <submittedName>
        <fullName evidence="6">H+/Cl-antiporter ClcA</fullName>
    </submittedName>
</protein>
<gene>
    <name evidence="6" type="ORF">SAMN04487936_10793</name>
</gene>
<reference evidence="7" key="1">
    <citation type="submission" date="2016-10" db="EMBL/GenBank/DDBJ databases">
        <authorList>
            <person name="Varghese N."/>
            <person name="Submissions S."/>
        </authorList>
    </citation>
    <scope>NUCLEOTIDE SEQUENCE [LARGE SCALE GENOMIC DNA]</scope>
    <source>
        <strain evidence="7">CGMCC 1.3704</strain>
    </source>
</reference>
<dbReference type="Pfam" id="PF00654">
    <property type="entry name" value="Voltage_CLC"/>
    <property type="match status" value="1"/>
</dbReference>
<feature type="transmembrane region" description="Helical" evidence="5">
    <location>
        <begin position="385"/>
        <end position="403"/>
    </location>
</feature>
<dbReference type="PRINTS" id="PR00762">
    <property type="entry name" value="CLCHANNEL"/>
</dbReference>
<dbReference type="Proteomes" id="UP000183557">
    <property type="component" value="Unassembled WGS sequence"/>
</dbReference>
<feature type="transmembrane region" description="Helical" evidence="5">
    <location>
        <begin position="12"/>
        <end position="34"/>
    </location>
</feature>
<evidence type="ECO:0000313" key="7">
    <source>
        <dbReference type="Proteomes" id="UP000183557"/>
    </source>
</evidence>
<keyword evidence="7" id="KW-1185">Reference proteome</keyword>
<comment type="subcellular location">
    <subcellularLocation>
        <location evidence="1">Membrane</location>
        <topology evidence="1">Multi-pass membrane protein</topology>
    </subcellularLocation>
</comment>
<evidence type="ECO:0000256" key="2">
    <source>
        <dbReference type="ARBA" id="ARBA00022692"/>
    </source>
</evidence>
<name>A0A1I3WQP4_HALDA</name>
<evidence type="ECO:0000256" key="3">
    <source>
        <dbReference type="ARBA" id="ARBA00022989"/>
    </source>
</evidence>
<sequence>MLLKYKNFFSVLGLWIFFGCIIGITVGSATTFLLEANDYLGDDIRLKRDWLIFLLPFGGIIIGYIYMNYGKVFLNNALNDTAQLNNLVIEAVHGKNEVPRRMGPIVYLGTFITVLFGGSTGREGAAVQMGGSVAATVHKIFKVSKFDNKILLMSGISAGFGSAFGAPITGAVFGMEMTALGKLKFEALVPCLTASFSGHYVTTAAWGHKHEEFILQTVPEKSIITFLTVILLSVVFSLISIFYCQLRHGIQNFSEKFFKKNHMKRAFFGGIIIVVLTMIVGSQDYNGRGLQMLEQSFHEEVPPFAFLAKLIFTAVTLGSGFVGGEAIPLFFIGATLGNALHEFIDLPMSFLSALGLIAVFCGGANTPIAAFLLAMEMFDGKGLEYFFVACLVSYLFSGHHGLWPSQKIHEPKSRLYSIPRGETMEDVEKKKKS</sequence>
<evidence type="ECO:0000256" key="1">
    <source>
        <dbReference type="ARBA" id="ARBA00004141"/>
    </source>
</evidence>
<dbReference type="PANTHER" id="PTHR43427:SF12">
    <property type="entry name" value="CHLORIDE TRANSPORTER"/>
    <property type="match status" value="1"/>
</dbReference>
<keyword evidence="4 5" id="KW-0472">Membrane</keyword>
<accession>A0A1I3WQP4</accession>
<dbReference type="InterPro" id="IPR014743">
    <property type="entry name" value="Cl-channel_core"/>
</dbReference>
<keyword evidence="3 5" id="KW-1133">Transmembrane helix</keyword>
<feature type="transmembrane region" description="Helical" evidence="5">
    <location>
        <begin position="223"/>
        <end position="244"/>
    </location>
</feature>
<dbReference type="PROSITE" id="PS51257">
    <property type="entry name" value="PROKAR_LIPOPROTEIN"/>
    <property type="match status" value="1"/>
</dbReference>
<proteinExistence type="predicted"/>
<feature type="transmembrane region" description="Helical" evidence="5">
    <location>
        <begin position="265"/>
        <end position="283"/>
    </location>
</feature>
<dbReference type="EMBL" id="FOSB01000007">
    <property type="protein sequence ID" value="SFK09848.1"/>
    <property type="molecule type" value="Genomic_DNA"/>
</dbReference>
<dbReference type="InterPro" id="IPR001807">
    <property type="entry name" value="ClC"/>
</dbReference>
<evidence type="ECO:0000256" key="4">
    <source>
        <dbReference type="ARBA" id="ARBA00023136"/>
    </source>
</evidence>
<evidence type="ECO:0000313" key="6">
    <source>
        <dbReference type="EMBL" id="SFK09848.1"/>
    </source>
</evidence>
<dbReference type="AlphaFoldDB" id="A0A1I3WQP4"/>
<feature type="transmembrane region" description="Helical" evidence="5">
    <location>
        <begin position="348"/>
        <end position="373"/>
    </location>
</feature>
<feature type="transmembrane region" description="Helical" evidence="5">
    <location>
        <begin position="50"/>
        <end position="67"/>
    </location>
</feature>
<keyword evidence="2 5" id="KW-0812">Transmembrane</keyword>
<organism evidence="6 7">
    <name type="scientific">Halobacillus dabanensis</name>
    <dbReference type="NCBI Taxonomy" id="240302"/>
    <lineage>
        <taxon>Bacteria</taxon>
        <taxon>Bacillati</taxon>
        <taxon>Bacillota</taxon>
        <taxon>Bacilli</taxon>
        <taxon>Bacillales</taxon>
        <taxon>Bacillaceae</taxon>
        <taxon>Halobacillus</taxon>
    </lineage>
</organism>
<feature type="transmembrane region" description="Helical" evidence="5">
    <location>
        <begin position="150"/>
        <end position="173"/>
    </location>
</feature>
<dbReference type="Gene3D" id="1.10.3080.10">
    <property type="entry name" value="Clc chloride channel"/>
    <property type="match status" value="1"/>
</dbReference>
<dbReference type="SUPFAM" id="SSF81340">
    <property type="entry name" value="Clc chloride channel"/>
    <property type="match status" value="1"/>
</dbReference>
<dbReference type="GO" id="GO:0016020">
    <property type="term" value="C:membrane"/>
    <property type="evidence" value="ECO:0007669"/>
    <property type="project" value="UniProtKB-SubCell"/>
</dbReference>
<feature type="transmembrane region" description="Helical" evidence="5">
    <location>
        <begin position="303"/>
        <end position="336"/>
    </location>
</feature>
<dbReference type="PANTHER" id="PTHR43427">
    <property type="entry name" value="CHLORIDE CHANNEL PROTEIN CLC-E"/>
    <property type="match status" value="1"/>
</dbReference>